<dbReference type="AlphaFoldDB" id="A0A327VSZ0"/>
<dbReference type="Proteomes" id="UP000249819">
    <property type="component" value="Unassembled WGS sequence"/>
</dbReference>
<proteinExistence type="predicted"/>
<protein>
    <recommendedName>
        <fullName evidence="4">DUF5723 domain-containing protein</fullName>
    </recommendedName>
</protein>
<dbReference type="EMBL" id="QLMA01000012">
    <property type="protein sequence ID" value="RAJ73713.1"/>
    <property type="molecule type" value="Genomic_DNA"/>
</dbReference>
<keyword evidence="1" id="KW-0732">Signal</keyword>
<evidence type="ECO:0000313" key="2">
    <source>
        <dbReference type="EMBL" id="RAJ73713.1"/>
    </source>
</evidence>
<keyword evidence="3" id="KW-1185">Reference proteome</keyword>
<reference evidence="2 3" key="1">
    <citation type="submission" date="2018-06" db="EMBL/GenBank/DDBJ databases">
        <title>Genomic Encyclopedia of Archaeal and Bacterial Type Strains, Phase II (KMG-II): from individual species to whole genera.</title>
        <authorList>
            <person name="Goeker M."/>
        </authorList>
    </citation>
    <scope>NUCLEOTIDE SEQUENCE [LARGE SCALE GENOMIC DNA]</scope>
    <source>
        <strain evidence="2 3">DSM 29821</strain>
    </source>
</reference>
<feature type="chain" id="PRO_5016238933" description="DUF5723 domain-containing protein" evidence="1">
    <location>
        <begin position="21"/>
        <end position="483"/>
    </location>
</feature>
<name>A0A327VSZ0_9BACT</name>
<gene>
    <name evidence="2" type="ORF">CLV59_11254</name>
</gene>
<dbReference type="RefSeq" id="WP_111595349.1">
    <property type="nucleotide sequence ID" value="NZ_QLMA01000012.1"/>
</dbReference>
<accession>A0A327VSZ0</accession>
<sequence>MRLSLIFSVLALLAAGTVLAQNVKEEVPYCCNLNPALDSISVMEDRLKLAEADQTRRNFERKKNTQQPVQYLMTPVGLNVLAARKFNSYLTGTADLSLNKTYFILDPVDGRLFLGINWGKDPSKRRDRIKSLLTTGIQADATDGFATLFTKGDKWSPNIGVSGKFTIFGKASIKYSTGKRSVQYLADSAQQQVLKKDTVPAALIARLLREEVKMQVLEQLRQDSADFDKTMSAWDKLRPSPLELAWMNKKKETFYEEKYADVLSDFYKKEADIIEEEEVYNVFSGHYFSFIAYIPVTSMKYTVTQEIKSELKEEKLWNMQLSILYSYYREKRKSRWVLNGTVGLNNQNNILTSDLDTYNRASYNIISINPDTTVTLSSKDPDKVYVGNYKRYLSPYISTQGVAFLVFKKSLGLSLQIDQYLQHDGPSNIKVGIPFNLKGKDEDTKASFEVSAKWNDIFGKLSSSVDRFVVGISIGVPLAGKLY</sequence>
<organism evidence="2 3">
    <name type="scientific">Chitinophaga dinghuensis</name>
    <dbReference type="NCBI Taxonomy" id="1539050"/>
    <lineage>
        <taxon>Bacteria</taxon>
        <taxon>Pseudomonadati</taxon>
        <taxon>Bacteroidota</taxon>
        <taxon>Chitinophagia</taxon>
        <taxon>Chitinophagales</taxon>
        <taxon>Chitinophagaceae</taxon>
        <taxon>Chitinophaga</taxon>
    </lineage>
</organism>
<comment type="caution">
    <text evidence="2">The sequence shown here is derived from an EMBL/GenBank/DDBJ whole genome shotgun (WGS) entry which is preliminary data.</text>
</comment>
<feature type="signal peptide" evidence="1">
    <location>
        <begin position="1"/>
        <end position="20"/>
    </location>
</feature>
<evidence type="ECO:0000256" key="1">
    <source>
        <dbReference type="SAM" id="SignalP"/>
    </source>
</evidence>
<evidence type="ECO:0000313" key="3">
    <source>
        <dbReference type="Proteomes" id="UP000249819"/>
    </source>
</evidence>
<evidence type="ECO:0008006" key="4">
    <source>
        <dbReference type="Google" id="ProtNLM"/>
    </source>
</evidence>